<dbReference type="EMBL" id="JBBMFD010000020">
    <property type="protein sequence ID" value="MEQ2441258.1"/>
    <property type="molecule type" value="Genomic_DNA"/>
</dbReference>
<reference evidence="1 2" key="1">
    <citation type="submission" date="2024-03" db="EMBL/GenBank/DDBJ databases">
        <title>Human intestinal bacterial collection.</title>
        <authorList>
            <person name="Pauvert C."/>
            <person name="Hitch T.C.A."/>
            <person name="Clavel T."/>
        </authorList>
    </citation>
    <scope>NUCLEOTIDE SEQUENCE [LARGE SCALE GENOMIC DNA]</scope>
    <source>
        <strain evidence="1 2">CLA-JM-H44</strain>
    </source>
</reference>
<evidence type="ECO:0000313" key="1">
    <source>
        <dbReference type="EMBL" id="MEQ2441258.1"/>
    </source>
</evidence>
<comment type="caution">
    <text evidence="1">The sequence shown here is derived from an EMBL/GenBank/DDBJ whole genome shotgun (WGS) entry which is preliminary data.</text>
</comment>
<sequence>MGLFHRHRAPLPQDGEFTEKDVAVESSICTGETLIGFRKKDSGRLQQAVVVHSEKDIVRFYRRHHLRRTVKRGGLV</sequence>
<dbReference type="RefSeq" id="WP_349220238.1">
    <property type="nucleotide sequence ID" value="NZ_JBBMFD010000020.1"/>
</dbReference>
<dbReference type="Proteomes" id="UP001489509">
    <property type="component" value="Unassembled WGS sequence"/>
</dbReference>
<evidence type="ECO:0000313" key="2">
    <source>
        <dbReference type="Proteomes" id="UP001489509"/>
    </source>
</evidence>
<accession>A0ABV1E1U6</accession>
<gene>
    <name evidence="1" type="ORF">WMO26_10515</name>
</gene>
<protein>
    <submittedName>
        <fullName evidence="1">Uncharacterized protein</fullName>
    </submittedName>
</protein>
<keyword evidence="2" id="KW-1185">Reference proteome</keyword>
<organism evidence="1 2">
    <name type="scientific">Solibaculum intestinale</name>
    <dbReference type="NCBI Taxonomy" id="3133165"/>
    <lineage>
        <taxon>Bacteria</taxon>
        <taxon>Bacillati</taxon>
        <taxon>Bacillota</taxon>
        <taxon>Clostridia</taxon>
        <taxon>Eubacteriales</taxon>
        <taxon>Oscillospiraceae</taxon>
        <taxon>Solibaculum</taxon>
    </lineage>
</organism>
<name>A0ABV1E1U6_9FIRM</name>
<proteinExistence type="predicted"/>